<dbReference type="Proteomes" id="UP000534294">
    <property type="component" value="Unassembled WGS sequence"/>
</dbReference>
<sequence>MKIIFETTTNTLVLSSGLDSPITRLQAIRGSGETITLELLRDGVRWQAPSEDFIFAAKPPGVYSGAALASADTWVYDVATGYYEAAITYEEAALNELLLVGASAENAAVKLQAQFAWKRPGLGDWRRSQKVELEIQNNVWRGDEDASALPSASLLRPSVRSITTDVINNNAVANTLANVTGLSFPVQAGKRYKFEFLIPYTAAATSTGSRWSINGPTNNLLAYRSTYALTAASDTVNFASAYDLPAACNATSLAAGNVAIIAGVISATADGDVIARFASEISGSAITAKAGASVTFCELP</sequence>
<dbReference type="EMBL" id="JACHIF010000004">
    <property type="protein sequence ID" value="MBB5038273.1"/>
    <property type="molecule type" value="Genomic_DNA"/>
</dbReference>
<gene>
    <name evidence="1" type="ORF">HNQ64_002531</name>
</gene>
<comment type="caution">
    <text evidence="1">The sequence shown here is derived from an EMBL/GenBank/DDBJ whole genome shotgun (WGS) entry which is preliminary data.</text>
</comment>
<name>A0A7W7YL71_9BACT</name>
<dbReference type="RefSeq" id="WP_184208918.1">
    <property type="nucleotide sequence ID" value="NZ_JACHIF010000004.1"/>
</dbReference>
<reference evidence="1 2" key="1">
    <citation type="submission" date="2020-08" db="EMBL/GenBank/DDBJ databases">
        <title>Genomic Encyclopedia of Type Strains, Phase IV (KMG-IV): sequencing the most valuable type-strain genomes for metagenomic binning, comparative biology and taxonomic classification.</title>
        <authorList>
            <person name="Goeker M."/>
        </authorList>
    </citation>
    <scope>NUCLEOTIDE SEQUENCE [LARGE SCALE GENOMIC DNA]</scope>
    <source>
        <strain evidence="1 2">DSM 12251</strain>
    </source>
</reference>
<protein>
    <submittedName>
        <fullName evidence="1">Uncharacterized protein</fullName>
    </submittedName>
</protein>
<dbReference type="AlphaFoldDB" id="A0A7W7YL71"/>
<evidence type="ECO:0000313" key="1">
    <source>
        <dbReference type="EMBL" id="MBB5038273.1"/>
    </source>
</evidence>
<organism evidence="1 2">
    <name type="scientific">Prosthecobacter dejongeii</name>
    <dbReference type="NCBI Taxonomy" id="48465"/>
    <lineage>
        <taxon>Bacteria</taxon>
        <taxon>Pseudomonadati</taxon>
        <taxon>Verrucomicrobiota</taxon>
        <taxon>Verrucomicrobiia</taxon>
        <taxon>Verrucomicrobiales</taxon>
        <taxon>Verrucomicrobiaceae</taxon>
        <taxon>Prosthecobacter</taxon>
    </lineage>
</organism>
<keyword evidence="2" id="KW-1185">Reference proteome</keyword>
<proteinExistence type="predicted"/>
<evidence type="ECO:0000313" key="2">
    <source>
        <dbReference type="Proteomes" id="UP000534294"/>
    </source>
</evidence>
<accession>A0A7W7YL71</accession>